<sequence length="336" mass="38902">MIYFGILPYKRHWRHAVYGQAQRYLSLDISNMKLRSIMFLDPDFSKVGLMNFRNVFQHLYVLYLEIHNDTKLPDAIGCLYHLKFLRLSGVCELPSSIGNLKNLQTLFVDAYPCQLPPEIADLINLRHLIAPYSKPLKRISKLTSLQVLRNIRCDQWKDVDPVDLVNLRELDMSDINISYSLNNIVSLKNLSTLGLSCYSEKSFPSLEFLKSCQKLHKLILRGGIEKLSLSDLFPNSITIILLWESKLKEDPMPILGMLPNLRNLELLIAYAGKEIICNDNSFNQLEFLRLHYLPNLERWHLATSAMPLIKGLGIHECPKLKEIPQRMKDVERLKIK</sequence>
<dbReference type="InterPro" id="IPR032675">
    <property type="entry name" value="LRR_dom_sf"/>
</dbReference>
<accession>A0ABS8TMB9</accession>
<comment type="caution">
    <text evidence="3">The sequence shown here is derived from an EMBL/GenBank/DDBJ whole genome shotgun (WGS) entry which is preliminary data.</text>
</comment>
<dbReference type="Gene3D" id="3.80.10.10">
    <property type="entry name" value="Ribonuclease Inhibitor"/>
    <property type="match status" value="1"/>
</dbReference>
<keyword evidence="1" id="KW-0677">Repeat</keyword>
<evidence type="ECO:0000313" key="4">
    <source>
        <dbReference type="Proteomes" id="UP000823775"/>
    </source>
</evidence>
<keyword evidence="4" id="KW-1185">Reference proteome</keyword>
<dbReference type="PANTHER" id="PTHR15140">
    <property type="entry name" value="TUBULIN-SPECIFIC CHAPERONE E"/>
    <property type="match status" value="1"/>
</dbReference>
<dbReference type="EMBL" id="JACEIK010001863">
    <property type="protein sequence ID" value="MCD7472692.1"/>
    <property type="molecule type" value="Genomic_DNA"/>
</dbReference>
<reference evidence="3 4" key="1">
    <citation type="journal article" date="2021" name="BMC Genomics">
        <title>Datura genome reveals duplications of psychoactive alkaloid biosynthetic genes and high mutation rate following tissue culture.</title>
        <authorList>
            <person name="Rajewski A."/>
            <person name="Carter-House D."/>
            <person name="Stajich J."/>
            <person name="Litt A."/>
        </authorList>
    </citation>
    <scope>NUCLEOTIDE SEQUENCE [LARGE SCALE GENOMIC DNA]</scope>
    <source>
        <strain evidence="3">AR-01</strain>
    </source>
</reference>
<feature type="domain" description="Disease resistance R13L4/SHOC-2-like LRR" evidence="2">
    <location>
        <begin position="33"/>
        <end position="315"/>
    </location>
</feature>
<dbReference type="InterPro" id="IPR055414">
    <property type="entry name" value="LRR_R13L4/SHOC2-like"/>
</dbReference>
<name>A0ABS8TMB9_DATST</name>
<evidence type="ECO:0000256" key="1">
    <source>
        <dbReference type="ARBA" id="ARBA00022737"/>
    </source>
</evidence>
<dbReference type="Proteomes" id="UP000823775">
    <property type="component" value="Unassembled WGS sequence"/>
</dbReference>
<protein>
    <recommendedName>
        <fullName evidence="2">Disease resistance R13L4/SHOC-2-like LRR domain-containing protein</fullName>
    </recommendedName>
</protein>
<evidence type="ECO:0000313" key="3">
    <source>
        <dbReference type="EMBL" id="MCD7472692.1"/>
    </source>
</evidence>
<dbReference type="PANTHER" id="PTHR15140:SF41">
    <property type="entry name" value="DISEASE RESISTANCE PROTEIN RF45 ISOFORM X1-RELATED"/>
    <property type="match status" value="1"/>
</dbReference>
<organism evidence="3 4">
    <name type="scientific">Datura stramonium</name>
    <name type="common">Jimsonweed</name>
    <name type="synonym">Common thornapple</name>
    <dbReference type="NCBI Taxonomy" id="4076"/>
    <lineage>
        <taxon>Eukaryota</taxon>
        <taxon>Viridiplantae</taxon>
        <taxon>Streptophyta</taxon>
        <taxon>Embryophyta</taxon>
        <taxon>Tracheophyta</taxon>
        <taxon>Spermatophyta</taxon>
        <taxon>Magnoliopsida</taxon>
        <taxon>eudicotyledons</taxon>
        <taxon>Gunneridae</taxon>
        <taxon>Pentapetalae</taxon>
        <taxon>asterids</taxon>
        <taxon>lamiids</taxon>
        <taxon>Solanales</taxon>
        <taxon>Solanaceae</taxon>
        <taxon>Solanoideae</taxon>
        <taxon>Datureae</taxon>
        <taxon>Datura</taxon>
    </lineage>
</organism>
<gene>
    <name evidence="3" type="ORF">HAX54_014020</name>
</gene>
<dbReference type="SUPFAM" id="SSF52058">
    <property type="entry name" value="L domain-like"/>
    <property type="match status" value="1"/>
</dbReference>
<dbReference type="Pfam" id="PF23598">
    <property type="entry name" value="LRR_14"/>
    <property type="match status" value="1"/>
</dbReference>
<proteinExistence type="predicted"/>
<evidence type="ECO:0000259" key="2">
    <source>
        <dbReference type="Pfam" id="PF23598"/>
    </source>
</evidence>